<dbReference type="Gene3D" id="3.30.710.10">
    <property type="entry name" value="Potassium Channel Kv1.1, Chain A"/>
    <property type="match status" value="1"/>
</dbReference>
<proteinExistence type="predicted"/>
<accession>A0A8J2I1A8</accession>
<dbReference type="OrthoDB" id="6359816at2759"/>
<dbReference type="Proteomes" id="UP000676310">
    <property type="component" value="Unassembled WGS sequence"/>
</dbReference>
<dbReference type="InterPro" id="IPR000210">
    <property type="entry name" value="BTB/POZ_dom"/>
</dbReference>
<dbReference type="SUPFAM" id="SSF54695">
    <property type="entry name" value="POZ domain"/>
    <property type="match status" value="1"/>
</dbReference>
<evidence type="ECO:0000313" key="2">
    <source>
        <dbReference type="EMBL" id="CAG5161995.1"/>
    </source>
</evidence>
<keyword evidence="3" id="KW-1185">Reference proteome</keyword>
<dbReference type="RefSeq" id="XP_043169694.1">
    <property type="nucleotide sequence ID" value="XM_043313759.1"/>
</dbReference>
<dbReference type="CDD" id="cd18186">
    <property type="entry name" value="BTB_POZ_ZBTB_KLHL-like"/>
    <property type="match status" value="1"/>
</dbReference>
<evidence type="ECO:0000259" key="1">
    <source>
        <dbReference type="PROSITE" id="PS50097"/>
    </source>
</evidence>
<dbReference type="PANTHER" id="PTHR47843">
    <property type="entry name" value="BTB DOMAIN-CONTAINING PROTEIN-RELATED"/>
    <property type="match status" value="1"/>
</dbReference>
<feature type="domain" description="BTB" evidence="1">
    <location>
        <begin position="19"/>
        <end position="90"/>
    </location>
</feature>
<dbReference type="AlphaFoldDB" id="A0A8J2I1A8"/>
<comment type="caution">
    <text evidence="2">The sequence shown here is derived from an EMBL/GenBank/DDBJ whole genome shotgun (WGS) entry which is preliminary data.</text>
</comment>
<reference evidence="2" key="1">
    <citation type="submission" date="2021-05" db="EMBL/GenBank/DDBJ databases">
        <authorList>
            <person name="Stam R."/>
        </authorList>
    </citation>
    <scope>NUCLEOTIDE SEQUENCE</scope>
    <source>
        <strain evidence="2">CS162</strain>
    </source>
</reference>
<dbReference type="EMBL" id="CAJRGZ010000019">
    <property type="protein sequence ID" value="CAG5161995.1"/>
    <property type="molecule type" value="Genomic_DNA"/>
</dbReference>
<evidence type="ECO:0000313" key="3">
    <source>
        <dbReference type="Proteomes" id="UP000676310"/>
    </source>
</evidence>
<dbReference type="PROSITE" id="PS50097">
    <property type="entry name" value="BTB"/>
    <property type="match status" value="1"/>
</dbReference>
<sequence>MSSPSQLKDISLFNDPILSDVKIRQIYKGKTKEYFAHKANLSAHSKWFLKAFTGNFKEATEHSVEVLDDDPRAFEYMLKFMYTNEIVLPPVQCPNHKTKIDRDILTPIRLYILADKYEIAPLLRHTSSQVAAAMNTHSSLLKGEAVPTIVAAYYNCCTCARSVMGDAIASGLIKSPSRWLGHGDKEALGSLVIAHSHFAADLILALRNAGRLR</sequence>
<dbReference type="Pfam" id="PF00651">
    <property type="entry name" value="BTB"/>
    <property type="match status" value="1"/>
</dbReference>
<gene>
    <name evidence="2" type="ORF">ALTATR162_LOCUS6138</name>
</gene>
<protein>
    <recommendedName>
        <fullName evidence="1">BTB domain-containing protein</fullName>
    </recommendedName>
</protein>
<organism evidence="2 3">
    <name type="scientific">Alternaria atra</name>
    <dbReference type="NCBI Taxonomy" id="119953"/>
    <lineage>
        <taxon>Eukaryota</taxon>
        <taxon>Fungi</taxon>
        <taxon>Dikarya</taxon>
        <taxon>Ascomycota</taxon>
        <taxon>Pezizomycotina</taxon>
        <taxon>Dothideomycetes</taxon>
        <taxon>Pleosporomycetidae</taxon>
        <taxon>Pleosporales</taxon>
        <taxon>Pleosporineae</taxon>
        <taxon>Pleosporaceae</taxon>
        <taxon>Alternaria</taxon>
        <taxon>Alternaria sect. Ulocladioides</taxon>
    </lineage>
</organism>
<name>A0A8J2I1A8_9PLEO</name>
<dbReference type="InterPro" id="IPR011333">
    <property type="entry name" value="SKP1/BTB/POZ_sf"/>
</dbReference>
<dbReference type="SMART" id="SM00225">
    <property type="entry name" value="BTB"/>
    <property type="match status" value="1"/>
</dbReference>
<dbReference type="GeneID" id="67017994"/>